<proteinExistence type="predicted"/>
<protein>
    <recommendedName>
        <fullName evidence="4">Transmembrane protein</fullName>
    </recommendedName>
</protein>
<evidence type="ECO:0000313" key="3">
    <source>
        <dbReference type="Proteomes" id="UP000294933"/>
    </source>
</evidence>
<dbReference type="OrthoDB" id="3267785at2759"/>
<keyword evidence="1" id="KW-0472">Membrane</keyword>
<dbReference type="EMBL" id="ML170178">
    <property type="protein sequence ID" value="TDL21866.1"/>
    <property type="molecule type" value="Genomic_DNA"/>
</dbReference>
<dbReference type="Proteomes" id="UP000294933">
    <property type="component" value="Unassembled WGS sequence"/>
</dbReference>
<name>A0A4Y7Q3K0_9AGAM</name>
<keyword evidence="3" id="KW-1185">Reference proteome</keyword>
<sequence length="184" mass="20172">MSSLSSQYQYQYQPCPQAPMYLSSDSQSEKHQSQMPDATASECAHYPQSQSRCCHNQRRRKIKAILIALSSTFLILALLGLVSFQCGMFSGDNWGDGLMKRAITSTTSNGQSVFVKNKLYLIVAIVGLFLVLILAIMLSAWCCRGSFRNPLCCPCYLCACCGGLACLECISCGLCAEGLEQVDF</sequence>
<keyword evidence="1" id="KW-0812">Transmembrane</keyword>
<reference evidence="2 3" key="1">
    <citation type="submission" date="2018-06" db="EMBL/GenBank/DDBJ databases">
        <title>A transcriptomic atlas of mushroom development highlights an independent origin of complex multicellularity.</title>
        <authorList>
            <consortium name="DOE Joint Genome Institute"/>
            <person name="Krizsan K."/>
            <person name="Almasi E."/>
            <person name="Merenyi Z."/>
            <person name="Sahu N."/>
            <person name="Viragh M."/>
            <person name="Koszo T."/>
            <person name="Mondo S."/>
            <person name="Kiss B."/>
            <person name="Balint B."/>
            <person name="Kues U."/>
            <person name="Barry K."/>
            <person name="Hegedus J.C."/>
            <person name="Henrissat B."/>
            <person name="Johnson J."/>
            <person name="Lipzen A."/>
            <person name="Ohm R."/>
            <person name="Nagy I."/>
            <person name="Pangilinan J."/>
            <person name="Yan J."/>
            <person name="Xiong Y."/>
            <person name="Grigoriev I.V."/>
            <person name="Hibbett D.S."/>
            <person name="Nagy L.G."/>
        </authorList>
    </citation>
    <scope>NUCLEOTIDE SEQUENCE [LARGE SCALE GENOMIC DNA]</scope>
    <source>
        <strain evidence="2 3">SZMC22713</strain>
    </source>
</reference>
<keyword evidence="1" id="KW-1133">Transmembrane helix</keyword>
<feature type="transmembrane region" description="Helical" evidence="1">
    <location>
        <begin position="119"/>
        <end position="141"/>
    </location>
</feature>
<dbReference type="VEuPathDB" id="FungiDB:BD410DRAFT_789273"/>
<gene>
    <name evidence="2" type="ORF">BD410DRAFT_789273</name>
</gene>
<dbReference type="AlphaFoldDB" id="A0A4Y7Q3K0"/>
<evidence type="ECO:0000256" key="1">
    <source>
        <dbReference type="SAM" id="Phobius"/>
    </source>
</evidence>
<evidence type="ECO:0000313" key="2">
    <source>
        <dbReference type="EMBL" id="TDL21866.1"/>
    </source>
</evidence>
<evidence type="ECO:0008006" key="4">
    <source>
        <dbReference type="Google" id="ProtNLM"/>
    </source>
</evidence>
<feature type="transmembrane region" description="Helical" evidence="1">
    <location>
        <begin position="64"/>
        <end position="84"/>
    </location>
</feature>
<organism evidence="2 3">
    <name type="scientific">Rickenella mellea</name>
    <dbReference type="NCBI Taxonomy" id="50990"/>
    <lineage>
        <taxon>Eukaryota</taxon>
        <taxon>Fungi</taxon>
        <taxon>Dikarya</taxon>
        <taxon>Basidiomycota</taxon>
        <taxon>Agaricomycotina</taxon>
        <taxon>Agaricomycetes</taxon>
        <taxon>Hymenochaetales</taxon>
        <taxon>Rickenellaceae</taxon>
        <taxon>Rickenella</taxon>
    </lineage>
</organism>
<accession>A0A4Y7Q3K0</accession>